<dbReference type="EMBL" id="JMCG01000002">
    <property type="protein sequence ID" value="KGK09384.1"/>
    <property type="molecule type" value="Genomic_DNA"/>
</dbReference>
<dbReference type="EMBL" id="ABNSCA010000008">
    <property type="protein sequence ID" value="ELN6933535.1"/>
    <property type="molecule type" value="Genomic_DNA"/>
</dbReference>
<dbReference type="Gene3D" id="3.30.1910.10">
    <property type="entry name" value="so0334 like domain"/>
    <property type="match status" value="1"/>
</dbReference>
<proteinExistence type="predicted"/>
<evidence type="ECO:0000313" key="1">
    <source>
        <dbReference type="EMBL" id="ELN6933535.1"/>
    </source>
</evidence>
<name>A0A099MDY9_9VIBR</name>
<protein>
    <submittedName>
        <fullName evidence="1">DUF1107 domain-containing protein</fullName>
    </submittedName>
</protein>
<keyword evidence="3" id="KW-1185">Reference proteome</keyword>
<dbReference type="GeneID" id="43685264"/>
<dbReference type="InterPro" id="IPR009491">
    <property type="entry name" value="DUF1107"/>
</dbReference>
<reference evidence="2 3" key="1">
    <citation type="submission" date="2014-04" db="EMBL/GenBank/DDBJ databases">
        <title>Genome sequencing of Vibrio navarrensis strains.</title>
        <authorList>
            <person name="Gladney L.M."/>
            <person name="Katz L.S."/>
            <person name="Marino-Ramirez L."/>
            <person name="Jordan I.K."/>
        </authorList>
    </citation>
    <scope>NUCLEOTIDE SEQUENCE [LARGE SCALE GENOMIC DNA]</scope>
    <source>
        <strain evidence="2 3">ATCC 51183</strain>
    </source>
</reference>
<organism evidence="2 3">
    <name type="scientific">Vibrio navarrensis</name>
    <dbReference type="NCBI Taxonomy" id="29495"/>
    <lineage>
        <taxon>Bacteria</taxon>
        <taxon>Pseudomonadati</taxon>
        <taxon>Pseudomonadota</taxon>
        <taxon>Gammaproteobacteria</taxon>
        <taxon>Vibrionales</taxon>
        <taxon>Vibrionaceae</taxon>
        <taxon>Vibrio</taxon>
    </lineage>
</organism>
<dbReference type="STRING" id="29495.EA26_19500"/>
<dbReference type="Proteomes" id="UP000029994">
    <property type="component" value="Unassembled WGS sequence"/>
</dbReference>
<gene>
    <name evidence="2" type="ORF">EA26_19500</name>
    <name evidence="1" type="ORF">RZY48_002972</name>
</gene>
<reference evidence="1" key="2">
    <citation type="submission" date="2023-10" db="EMBL/GenBank/DDBJ databases">
        <authorList>
            <consortium name="PulseNet: The National Subtyping Network for Foodborne Disease Surveillance"/>
        </authorList>
    </citation>
    <scope>NUCLEOTIDE SEQUENCE</scope>
    <source>
        <strain evidence="1">PNUSAV004886</strain>
    </source>
</reference>
<comment type="caution">
    <text evidence="2">The sequence shown here is derived from an EMBL/GenBank/DDBJ whole genome shotgun (WGS) entry which is preliminary data.</text>
</comment>
<evidence type="ECO:0000313" key="3">
    <source>
        <dbReference type="Proteomes" id="UP000029994"/>
    </source>
</evidence>
<accession>A0A099MDY9</accession>
<sequence>MLREFAVYRPRQVARFVKTQFKGDFFIQGIGDFHFDQGKVQLPDLSNPQKLAVFREVNAEIAALSLVA</sequence>
<dbReference type="Proteomes" id="UP001253463">
    <property type="component" value="Unassembled WGS sequence"/>
</dbReference>
<dbReference type="Pfam" id="PF06526">
    <property type="entry name" value="DUF1107"/>
    <property type="match status" value="1"/>
</dbReference>
<dbReference type="eggNOG" id="ENOG5032STK">
    <property type="taxonomic scope" value="Bacteria"/>
</dbReference>
<dbReference type="AlphaFoldDB" id="A0A099MDY9"/>
<dbReference type="RefSeq" id="WP_039430725.1">
    <property type="nucleotide sequence ID" value="NZ_CAWPVW010000021.1"/>
</dbReference>
<evidence type="ECO:0000313" key="2">
    <source>
        <dbReference type="EMBL" id="KGK09384.1"/>
    </source>
</evidence>